<evidence type="ECO:0000313" key="9">
    <source>
        <dbReference type="EMBL" id="OTF96202.1"/>
    </source>
</evidence>
<reference evidence="8" key="3">
    <citation type="submission" date="2020-06" db="EMBL/GenBank/DDBJ databases">
        <title>Helianthus annuus Genome sequencing and assembly Release 2.</title>
        <authorList>
            <person name="Gouzy J."/>
            <person name="Langlade N."/>
            <person name="Munos S."/>
        </authorList>
    </citation>
    <scope>NUCLEOTIDE SEQUENCE</scope>
    <source>
        <tissue evidence="8">Leaves</tissue>
    </source>
</reference>
<evidence type="ECO:0000256" key="5">
    <source>
        <dbReference type="ARBA" id="ARBA00023180"/>
    </source>
</evidence>
<name>A0A251SCE0_HELAN</name>
<dbReference type="CDD" id="cd05476">
    <property type="entry name" value="pepsin_A_like_plant"/>
    <property type="match status" value="1"/>
</dbReference>
<dbReference type="InterPro" id="IPR034161">
    <property type="entry name" value="Pepsin-like_plant"/>
</dbReference>
<dbReference type="OMA" id="THFNIEL"/>
<evidence type="ECO:0000313" key="8">
    <source>
        <dbReference type="EMBL" id="KAF5759898.1"/>
    </source>
</evidence>
<dbReference type="InterPro" id="IPR032799">
    <property type="entry name" value="TAXi_C"/>
</dbReference>
<reference evidence="9" key="2">
    <citation type="submission" date="2017-02" db="EMBL/GenBank/DDBJ databases">
        <title>Sunflower complete genome.</title>
        <authorList>
            <person name="Langlade N."/>
            <person name="Munos S."/>
        </authorList>
    </citation>
    <scope>NUCLEOTIDE SEQUENCE [LARGE SCALE GENOMIC DNA]</scope>
    <source>
        <tissue evidence="9">Leaves</tissue>
    </source>
</reference>
<feature type="active site" evidence="6">
    <location>
        <position position="314"/>
    </location>
</feature>
<feature type="domain" description="Peptidase A1" evidence="7">
    <location>
        <begin position="81"/>
        <end position="433"/>
    </location>
</feature>
<organism evidence="9 10">
    <name type="scientific">Helianthus annuus</name>
    <name type="common">Common sunflower</name>
    <dbReference type="NCBI Taxonomy" id="4232"/>
    <lineage>
        <taxon>Eukaryota</taxon>
        <taxon>Viridiplantae</taxon>
        <taxon>Streptophyta</taxon>
        <taxon>Embryophyta</taxon>
        <taxon>Tracheophyta</taxon>
        <taxon>Spermatophyta</taxon>
        <taxon>Magnoliopsida</taxon>
        <taxon>eudicotyledons</taxon>
        <taxon>Gunneridae</taxon>
        <taxon>Pentapetalae</taxon>
        <taxon>asterids</taxon>
        <taxon>campanulids</taxon>
        <taxon>Asterales</taxon>
        <taxon>Asteraceae</taxon>
        <taxon>Asteroideae</taxon>
        <taxon>Heliantheae alliance</taxon>
        <taxon>Heliantheae</taxon>
        <taxon>Helianthus</taxon>
    </lineage>
</organism>
<feature type="active site" evidence="6">
    <location>
        <position position="99"/>
    </location>
</feature>
<evidence type="ECO:0000313" key="10">
    <source>
        <dbReference type="Proteomes" id="UP000215914"/>
    </source>
</evidence>
<dbReference type="OrthoDB" id="2747330at2759"/>
<evidence type="ECO:0000256" key="4">
    <source>
        <dbReference type="ARBA" id="ARBA00022801"/>
    </source>
</evidence>
<dbReference type="Proteomes" id="UP000215914">
    <property type="component" value="Chromosome 15"/>
</dbReference>
<protein>
    <submittedName>
        <fullName evidence="8">Nepenthesin</fullName>
        <ecNumber evidence="8">3.4.23.12</ecNumber>
    </submittedName>
    <submittedName>
        <fullName evidence="9">Putative aspartic peptidase A1 family</fullName>
    </submittedName>
</protein>
<dbReference type="AlphaFoldDB" id="A0A251SCE0"/>
<dbReference type="GO" id="GO:0006508">
    <property type="term" value="P:proteolysis"/>
    <property type="evidence" value="ECO:0007669"/>
    <property type="project" value="UniProtKB-KW"/>
</dbReference>
<dbReference type="InterPro" id="IPR001461">
    <property type="entry name" value="Aspartic_peptidase_A1"/>
</dbReference>
<dbReference type="SUPFAM" id="SSF50630">
    <property type="entry name" value="Acid proteases"/>
    <property type="match status" value="1"/>
</dbReference>
<evidence type="ECO:0000256" key="3">
    <source>
        <dbReference type="ARBA" id="ARBA00022750"/>
    </source>
</evidence>
<proteinExistence type="inferred from homology"/>
<keyword evidence="2" id="KW-0645">Protease</keyword>
<dbReference type="InParanoid" id="A0A251SCE0"/>
<dbReference type="InterPro" id="IPR021109">
    <property type="entry name" value="Peptidase_aspartic_dom_sf"/>
</dbReference>
<dbReference type="GO" id="GO:0004190">
    <property type="term" value="F:aspartic-type endopeptidase activity"/>
    <property type="evidence" value="ECO:0007669"/>
    <property type="project" value="UniProtKB-KW"/>
</dbReference>
<evidence type="ECO:0000256" key="6">
    <source>
        <dbReference type="PIRSR" id="PIRSR601461-1"/>
    </source>
</evidence>
<keyword evidence="5" id="KW-0325">Glycoprotein</keyword>
<comment type="similarity">
    <text evidence="1">Belongs to the peptidase A1 family.</text>
</comment>
<dbReference type="InterPro" id="IPR033121">
    <property type="entry name" value="PEPTIDASE_A1"/>
</dbReference>
<dbReference type="PRINTS" id="PR00792">
    <property type="entry name" value="PEPSIN"/>
</dbReference>
<sequence length="489" mass="53380">MGVFVVGFMVFVLLVLVSFVRLGGVGVSGNVVFEVQHKFGVVGNESLSGYVAHDMYRHRRILAGVDLPIGGDSSPTSAALYYTKIQLGSPAKEFYVQVDTGSDILWVNCAGCENCPQKSDLGVPLSLYDPDQSLSSGTVTCDQDFCTTMVDPTNNECVLGSQCSYVVRYGDGSSTTGYFVRDNVQLNRISGDRQTSDMQGRIMFGCGSKQSGGLGKSQQALDGILGFGQSNASLISQLAASKKVKKMFSHCLSGSKGGIFAIGEVVHPEVNSTPILPDMTHFNIELKAIQVGDEFVTLPTKMFNTAAKRGTVIDSGTTLAYFPDPVYNQLMKKVAASQSEADMQIVDNQFKCYPAHGNVDDVFPIVIFHFANALKLRVYPHQYIFTTQHPYWCIGFMSNGMQPRESNAVLLGDLLLTDRLVTYNMEDQTIGWTDYDCSSSIRVKDEESGMVYEVGAHDISWTRSGAGRSNVSVFVLLVFIIATKLVMYE</sequence>
<keyword evidence="3" id="KW-0064">Aspartyl protease</keyword>
<dbReference type="EMBL" id="MNCJ02000331">
    <property type="protein sequence ID" value="KAF5759898.1"/>
    <property type="molecule type" value="Genomic_DNA"/>
</dbReference>
<dbReference type="PROSITE" id="PS51767">
    <property type="entry name" value="PEPTIDASE_A1"/>
    <property type="match status" value="1"/>
</dbReference>
<dbReference type="InterPro" id="IPR032861">
    <property type="entry name" value="TAXi_N"/>
</dbReference>
<accession>A0A251SCE0</accession>
<gene>
    <name evidence="9" type="ORF">HannXRQ_Chr15g0491481</name>
    <name evidence="8" type="ORF">HanXRQr2_Chr16g0746961</name>
</gene>
<dbReference type="Gene3D" id="2.40.70.10">
    <property type="entry name" value="Acid Proteases"/>
    <property type="match status" value="2"/>
</dbReference>
<keyword evidence="10" id="KW-1185">Reference proteome</keyword>
<dbReference type="Gramene" id="mRNA:HanXRQr2_Chr16g0746961">
    <property type="protein sequence ID" value="mRNA:HanXRQr2_Chr16g0746961"/>
    <property type="gene ID" value="HanXRQr2_Chr16g0746961"/>
</dbReference>
<dbReference type="FunCoup" id="A0A251SCE0">
    <property type="interactions" value="156"/>
</dbReference>
<evidence type="ECO:0000256" key="2">
    <source>
        <dbReference type="ARBA" id="ARBA00022670"/>
    </source>
</evidence>
<dbReference type="PANTHER" id="PTHR13683">
    <property type="entry name" value="ASPARTYL PROTEASES"/>
    <property type="match status" value="1"/>
</dbReference>
<dbReference type="EMBL" id="CM007904">
    <property type="protein sequence ID" value="OTF96202.1"/>
    <property type="molecule type" value="Genomic_DNA"/>
</dbReference>
<dbReference type="EC" id="3.4.23.12" evidence="8"/>
<keyword evidence="4 8" id="KW-0378">Hydrolase</keyword>
<dbReference type="Pfam" id="PF14543">
    <property type="entry name" value="TAXi_N"/>
    <property type="match status" value="1"/>
</dbReference>
<evidence type="ECO:0000259" key="7">
    <source>
        <dbReference type="PROSITE" id="PS51767"/>
    </source>
</evidence>
<dbReference type="PANTHER" id="PTHR13683:SF768">
    <property type="entry name" value="EUKARYOTIC ASPARTYL PROTEASE FAMILY PROTEIN"/>
    <property type="match status" value="1"/>
</dbReference>
<reference evidence="8 10" key="1">
    <citation type="journal article" date="2017" name="Nature">
        <title>The sunflower genome provides insights into oil metabolism, flowering and Asterid evolution.</title>
        <authorList>
            <person name="Badouin H."/>
            <person name="Gouzy J."/>
            <person name="Grassa C.J."/>
            <person name="Murat F."/>
            <person name="Staton S.E."/>
            <person name="Cottret L."/>
            <person name="Lelandais-Briere C."/>
            <person name="Owens G.L."/>
            <person name="Carrere S."/>
            <person name="Mayjonade B."/>
            <person name="Legrand L."/>
            <person name="Gill N."/>
            <person name="Kane N.C."/>
            <person name="Bowers J.E."/>
            <person name="Hubner S."/>
            <person name="Bellec A."/>
            <person name="Berard A."/>
            <person name="Berges H."/>
            <person name="Blanchet N."/>
            <person name="Boniface M.C."/>
            <person name="Brunel D."/>
            <person name="Catrice O."/>
            <person name="Chaidir N."/>
            <person name="Claudel C."/>
            <person name="Donnadieu C."/>
            <person name="Faraut T."/>
            <person name="Fievet G."/>
            <person name="Helmstetter N."/>
            <person name="King M."/>
            <person name="Knapp S.J."/>
            <person name="Lai Z."/>
            <person name="Le Paslier M.C."/>
            <person name="Lippi Y."/>
            <person name="Lorenzon L."/>
            <person name="Mandel J.R."/>
            <person name="Marage G."/>
            <person name="Marchand G."/>
            <person name="Marquand E."/>
            <person name="Bret-Mestries E."/>
            <person name="Morien E."/>
            <person name="Nambeesan S."/>
            <person name="Nguyen T."/>
            <person name="Pegot-Espagnet P."/>
            <person name="Pouilly N."/>
            <person name="Raftis F."/>
            <person name="Sallet E."/>
            <person name="Schiex T."/>
            <person name="Thomas J."/>
            <person name="Vandecasteele C."/>
            <person name="Vares D."/>
            <person name="Vear F."/>
            <person name="Vautrin S."/>
            <person name="Crespi M."/>
            <person name="Mangin B."/>
            <person name="Burke J.M."/>
            <person name="Salse J."/>
            <person name="Munos S."/>
            <person name="Vincourt P."/>
            <person name="Rieseberg L.H."/>
            <person name="Langlade N.B."/>
        </authorList>
    </citation>
    <scope>NUCLEOTIDE SEQUENCE [LARGE SCALE GENOMIC DNA]</scope>
    <source>
        <strain evidence="10">cv. SF193</strain>
        <tissue evidence="8">Leaves</tissue>
    </source>
</reference>
<dbReference type="Pfam" id="PF14541">
    <property type="entry name" value="TAXi_C"/>
    <property type="match status" value="1"/>
</dbReference>
<evidence type="ECO:0000256" key="1">
    <source>
        <dbReference type="ARBA" id="ARBA00007447"/>
    </source>
</evidence>